<proteinExistence type="inferred from homology"/>
<dbReference type="PANTHER" id="PTHR15565">
    <property type="entry name" value="AATF PROTEIN APOPTOSIS ANTAGONIZING TRANSCRIPTION FACTOR"/>
    <property type="match status" value="1"/>
</dbReference>
<dbReference type="AlphaFoldDB" id="A0A8H7PS23"/>
<reference evidence="6" key="1">
    <citation type="submission" date="2020-12" db="EMBL/GenBank/DDBJ databases">
        <title>Metabolic potential, ecology and presence of endohyphal bacteria is reflected in genomic diversity of Mucoromycotina.</title>
        <authorList>
            <person name="Muszewska A."/>
            <person name="Okrasinska A."/>
            <person name="Steczkiewicz K."/>
            <person name="Drgas O."/>
            <person name="Orlowska M."/>
            <person name="Perlinska-Lenart U."/>
            <person name="Aleksandrzak-Piekarczyk T."/>
            <person name="Szatraj K."/>
            <person name="Zielenkiewicz U."/>
            <person name="Pilsyk S."/>
            <person name="Malc E."/>
            <person name="Mieczkowski P."/>
            <person name="Kruszewska J.S."/>
            <person name="Biernat P."/>
            <person name="Pawlowska J."/>
        </authorList>
    </citation>
    <scope>NUCLEOTIDE SEQUENCE</scope>
    <source>
        <strain evidence="6">WA0000067209</strain>
    </source>
</reference>
<evidence type="ECO:0000256" key="2">
    <source>
        <dbReference type="ARBA" id="ARBA00013850"/>
    </source>
</evidence>
<keyword evidence="7" id="KW-1185">Reference proteome</keyword>
<name>A0A8H7PS23_MORIS</name>
<evidence type="ECO:0000256" key="1">
    <source>
        <dbReference type="ARBA" id="ARBA00008966"/>
    </source>
</evidence>
<dbReference type="InterPro" id="IPR012617">
    <property type="entry name" value="AATF_C"/>
</dbReference>
<gene>
    <name evidence="6" type="ORF">INT43_003454</name>
</gene>
<comment type="caution">
    <text evidence="6">The sequence shown here is derived from an EMBL/GenBank/DDBJ whole genome shotgun (WGS) entry which is preliminary data.</text>
</comment>
<feature type="compositionally biased region" description="Acidic residues" evidence="3">
    <location>
        <begin position="88"/>
        <end position="172"/>
    </location>
</feature>
<dbReference type="OrthoDB" id="5783963at2759"/>
<evidence type="ECO:0000256" key="3">
    <source>
        <dbReference type="SAM" id="MobiDB-lite"/>
    </source>
</evidence>
<comment type="similarity">
    <text evidence="1">Belongs to the AATF family.</text>
</comment>
<dbReference type="PANTHER" id="PTHR15565:SF0">
    <property type="entry name" value="PROTEIN AATF"/>
    <property type="match status" value="1"/>
</dbReference>
<organism evidence="6 7">
    <name type="scientific">Mortierella isabellina</name>
    <name type="common">Filamentous fungus</name>
    <name type="synonym">Umbelopsis isabellina</name>
    <dbReference type="NCBI Taxonomy" id="91625"/>
    <lineage>
        <taxon>Eukaryota</taxon>
        <taxon>Fungi</taxon>
        <taxon>Fungi incertae sedis</taxon>
        <taxon>Mucoromycota</taxon>
        <taxon>Mucoromycotina</taxon>
        <taxon>Umbelopsidomycetes</taxon>
        <taxon>Umbelopsidales</taxon>
        <taxon>Umbelopsidaceae</taxon>
        <taxon>Umbelopsis</taxon>
    </lineage>
</organism>
<feature type="region of interest" description="Disordered" evidence="3">
    <location>
        <begin position="1"/>
        <end position="172"/>
    </location>
</feature>
<feature type="domain" description="Apoptosis-antagonizing transcription factor C-terminal" evidence="4">
    <location>
        <begin position="407"/>
        <end position="488"/>
    </location>
</feature>
<evidence type="ECO:0000313" key="6">
    <source>
        <dbReference type="EMBL" id="KAG2178201.1"/>
    </source>
</evidence>
<evidence type="ECO:0000259" key="5">
    <source>
        <dbReference type="Pfam" id="PF13339"/>
    </source>
</evidence>
<protein>
    <recommendedName>
        <fullName evidence="2">Protein BFR2</fullName>
    </recommendedName>
</protein>
<feature type="compositionally biased region" description="Basic and acidic residues" evidence="3">
    <location>
        <begin position="47"/>
        <end position="56"/>
    </location>
</feature>
<evidence type="ECO:0000259" key="4">
    <source>
        <dbReference type="Pfam" id="PF08164"/>
    </source>
</evidence>
<dbReference type="Proteomes" id="UP000654370">
    <property type="component" value="Unassembled WGS sequence"/>
</dbReference>
<sequence length="527" mass="60521">MSAKSKKSLAEQLADLDTTAPADIDPEQFEDSLIERGAEEEDGASSDDDRNARDHYVNVGKSALRNSQFLMEDPKYGGKRSNRKNIFEDEQLEESSDDQDVEHDDDEDDEIDEDAGEMLNEDDESDEELDSDDMGEENGEDGSEYDDEEAGSDENESEEDEAAPLENEAEVQEELKRLREEEKKMISSLNKTAQSDIEKGQHVKQQLTLWDGFLDTRIRMQKAMTIANQLPQFDVWPEFLMDDECISHVESAKAKLRSLIDNVMDLRVDLIKDNIDSIIIPKDATNSRKRHLDDDDEYVEKLWDDMSQLNDLFTPYRNSTIEKWGNKVQIASGIPLNKKFKAFDQNIMTQVDTILGDGDRLIKRTQLKRTEYQPLGREIPSKEESKDGVDEHLADHDAEIFDDNDFYQQLLKELIESRMVDTDDPIALGMRWAALKQNKQKKKVVDTRASKGRRLRYHVHEKIQNFMVPIPTGTWHEEMIDELYASLLGRKQMDMTGDADIEEEKVAEEEDHEIVNGEAVDGLRIFG</sequence>
<dbReference type="InterPro" id="IPR039223">
    <property type="entry name" value="AATF/Bfr2"/>
</dbReference>
<dbReference type="EMBL" id="JAEPQZ010000008">
    <property type="protein sequence ID" value="KAG2178201.1"/>
    <property type="molecule type" value="Genomic_DNA"/>
</dbReference>
<feature type="domain" description="AATF leucine zipper-containing" evidence="5">
    <location>
        <begin position="196"/>
        <end position="327"/>
    </location>
</feature>
<dbReference type="Pfam" id="PF13339">
    <property type="entry name" value="AATF-Che1"/>
    <property type="match status" value="1"/>
</dbReference>
<dbReference type="GO" id="GO:0000462">
    <property type="term" value="P:maturation of SSU-rRNA from tricistronic rRNA transcript (SSU-rRNA, 5.8S rRNA, LSU-rRNA)"/>
    <property type="evidence" value="ECO:0007669"/>
    <property type="project" value="TreeGrafter"/>
</dbReference>
<evidence type="ECO:0000313" key="7">
    <source>
        <dbReference type="Proteomes" id="UP000654370"/>
    </source>
</evidence>
<dbReference type="GO" id="GO:0005730">
    <property type="term" value="C:nucleolus"/>
    <property type="evidence" value="ECO:0007669"/>
    <property type="project" value="TreeGrafter"/>
</dbReference>
<feature type="compositionally biased region" description="Acidic residues" evidence="3">
    <location>
        <begin position="24"/>
        <end position="46"/>
    </location>
</feature>
<accession>A0A8H7PS23</accession>
<dbReference type="InterPro" id="IPR025160">
    <property type="entry name" value="AATF"/>
</dbReference>
<dbReference type="Pfam" id="PF08164">
    <property type="entry name" value="TRAUB"/>
    <property type="match status" value="1"/>
</dbReference>